<evidence type="ECO:0000256" key="1">
    <source>
        <dbReference type="SAM" id="MobiDB-lite"/>
    </source>
</evidence>
<protein>
    <submittedName>
        <fullName evidence="2">Uncharacterized protein</fullName>
    </submittedName>
</protein>
<dbReference type="Proteomes" id="UP001595615">
    <property type="component" value="Unassembled WGS sequence"/>
</dbReference>
<keyword evidence="3" id="KW-1185">Reference proteome</keyword>
<accession>A0ABV7XA61</accession>
<sequence>MMAPATQFRVTPVEGMRPGAHAEFPYDRELVRRFREAFPRARWREAGHWFVPGVRAARRLDRWMAAEQAAIDLHADAKGRDDFLFDPFASPYLEAGDDDLIVRTPWSRTIVAAMRVIPWARWDSLARVWRVPYRSVAELRRRWPDIEAAAARNEPEQRLARALARTPDPLARQRQADRRQNRYPVPLADSPPADVPVATLFGVLVFEGSDGELVSADEVAAYPFAVDDPEGFVWAMFRAPEYREIKALKPAEAEPDRSRGWWRATAEEIEEALRFLARGYRRQRTREGN</sequence>
<comment type="caution">
    <text evidence="2">The sequence shown here is derived from an EMBL/GenBank/DDBJ whole genome shotgun (WGS) entry which is preliminary data.</text>
</comment>
<organism evidence="2 3">
    <name type="scientific">Sphingoaurantiacus capsulatus</name>
    <dbReference type="NCBI Taxonomy" id="1771310"/>
    <lineage>
        <taxon>Bacteria</taxon>
        <taxon>Pseudomonadati</taxon>
        <taxon>Pseudomonadota</taxon>
        <taxon>Alphaproteobacteria</taxon>
        <taxon>Sphingomonadales</taxon>
        <taxon>Sphingosinicellaceae</taxon>
        <taxon>Sphingoaurantiacus</taxon>
    </lineage>
</organism>
<evidence type="ECO:0000313" key="3">
    <source>
        <dbReference type="Proteomes" id="UP001595615"/>
    </source>
</evidence>
<proteinExistence type="predicted"/>
<gene>
    <name evidence="2" type="ORF">ACFOMD_07080</name>
</gene>
<reference evidence="3" key="1">
    <citation type="journal article" date="2019" name="Int. J. Syst. Evol. Microbiol.">
        <title>The Global Catalogue of Microorganisms (GCM) 10K type strain sequencing project: providing services to taxonomists for standard genome sequencing and annotation.</title>
        <authorList>
            <consortium name="The Broad Institute Genomics Platform"/>
            <consortium name="The Broad Institute Genome Sequencing Center for Infectious Disease"/>
            <person name="Wu L."/>
            <person name="Ma J."/>
        </authorList>
    </citation>
    <scope>NUCLEOTIDE SEQUENCE [LARGE SCALE GENOMIC DNA]</scope>
    <source>
        <strain evidence="3">KCTC 42644</strain>
    </source>
</reference>
<name>A0ABV7XA61_9SPHN</name>
<evidence type="ECO:0000313" key="2">
    <source>
        <dbReference type="EMBL" id="MFC3712325.1"/>
    </source>
</evidence>
<dbReference type="EMBL" id="JBHRXV010000004">
    <property type="protein sequence ID" value="MFC3712325.1"/>
    <property type="molecule type" value="Genomic_DNA"/>
</dbReference>
<dbReference type="RefSeq" id="WP_380858972.1">
    <property type="nucleotide sequence ID" value="NZ_JBHRXV010000004.1"/>
</dbReference>
<feature type="region of interest" description="Disordered" evidence="1">
    <location>
        <begin position="169"/>
        <end position="188"/>
    </location>
</feature>